<dbReference type="InterPro" id="IPR025510">
    <property type="entry name" value="DUF4397"/>
</dbReference>
<feature type="signal peptide" evidence="1">
    <location>
        <begin position="1"/>
        <end position="22"/>
    </location>
</feature>
<evidence type="ECO:0000313" key="4">
    <source>
        <dbReference type="Proteomes" id="UP000240971"/>
    </source>
</evidence>
<comment type="caution">
    <text evidence="3">The sequence shown here is derived from an EMBL/GenBank/DDBJ whole genome shotgun (WGS) entry which is preliminary data.</text>
</comment>
<protein>
    <submittedName>
        <fullName evidence="3">Uncharacterized protein DUF4397</fullName>
    </submittedName>
</protein>
<name>A0A2P8HDI5_CHINA</name>
<feature type="domain" description="DUF4397" evidence="2">
    <location>
        <begin position="37"/>
        <end position="159"/>
    </location>
</feature>
<feature type="chain" id="PRO_5015158181" evidence="1">
    <location>
        <begin position="23"/>
        <end position="251"/>
    </location>
</feature>
<evidence type="ECO:0000259" key="2">
    <source>
        <dbReference type="Pfam" id="PF14344"/>
    </source>
</evidence>
<keyword evidence="4" id="KW-1185">Reference proteome</keyword>
<dbReference type="PROSITE" id="PS51257">
    <property type="entry name" value="PROKAR_LIPOPROTEIN"/>
    <property type="match status" value="1"/>
</dbReference>
<gene>
    <name evidence="3" type="ORF">CLV51_106143</name>
</gene>
<reference evidence="3 4" key="1">
    <citation type="submission" date="2018-03" db="EMBL/GenBank/DDBJ databases">
        <title>Genomic Encyclopedia of Archaeal and Bacterial Type Strains, Phase II (KMG-II): from individual species to whole genera.</title>
        <authorList>
            <person name="Goeker M."/>
        </authorList>
    </citation>
    <scope>NUCLEOTIDE SEQUENCE [LARGE SCALE GENOMIC DNA]</scope>
    <source>
        <strain evidence="3 4">DSM 24859</strain>
    </source>
</reference>
<evidence type="ECO:0000256" key="1">
    <source>
        <dbReference type="SAM" id="SignalP"/>
    </source>
</evidence>
<keyword evidence="1" id="KW-0732">Signal</keyword>
<evidence type="ECO:0000313" key="3">
    <source>
        <dbReference type="EMBL" id="PSL44277.1"/>
    </source>
</evidence>
<dbReference type="EMBL" id="PYAW01000006">
    <property type="protein sequence ID" value="PSL44277.1"/>
    <property type="molecule type" value="Genomic_DNA"/>
</dbReference>
<dbReference type="Pfam" id="PF14344">
    <property type="entry name" value="DUF4397"/>
    <property type="match status" value="1"/>
</dbReference>
<sequence length="251" mass="26590">MKRGIVLNSSLLFLAAAMIVFTSCKKNDKEQTAPPSANLAIIHAAPKVAAFDVFVAGKKVSQKVAYASHTGAPGTPYLSVASDVNTFKLVVDPASVIAEDKLTLKANKNYSLIAYDTLPKTGAPKVKYVLLEDDLSVPVDGKANVRFLHLSPNMPAVDIVIYKGTDSLTLTTASTAYIAASPITADLAKFKTISSGSYKLKVKTKDGTKVKTILEIPVVALTAKNVFTIYLKGIAGESGINAPGIQLIQHK</sequence>
<accession>A0A2P8HDI5</accession>
<proteinExistence type="predicted"/>
<organism evidence="3 4">
    <name type="scientific">Chitinophaga niastensis</name>
    <dbReference type="NCBI Taxonomy" id="536980"/>
    <lineage>
        <taxon>Bacteria</taxon>
        <taxon>Pseudomonadati</taxon>
        <taxon>Bacteroidota</taxon>
        <taxon>Chitinophagia</taxon>
        <taxon>Chitinophagales</taxon>
        <taxon>Chitinophagaceae</taxon>
        <taxon>Chitinophaga</taxon>
    </lineage>
</organism>
<dbReference type="RefSeq" id="WP_158267128.1">
    <property type="nucleotide sequence ID" value="NZ_PYAW01000006.1"/>
</dbReference>
<dbReference type="AlphaFoldDB" id="A0A2P8HDI5"/>
<dbReference type="Proteomes" id="UP000240971">
    <property type="component" value="Unassembled WGS sequence"/>
</dbReference>
<dbReference type="OrthoDB" id="9792011at2"/>